<protein>
    <submittedName>
        <fullName evidence="7">Ribonuclease Z</fullName>
    </submittedName>
</protein>
<dbReference type="AlphaFoldDB" id="A0A5M9WRJ9"/>
<comment type="function">
    <text evidence="4">Counteracts the endogenous Pycsar antiviral defense system. Phosphodiesterase that enables metal-dependent hydrolysis of host cyclic nucleotide Pycsar defense signals such as cCMP and cUMP.</text>
</comment>
<gene>
    <name evidence="7" type="ORF">EC604_10375</name>
</gene>
<keyword evidence="1" id="KW-0255">Endonuclease</keyword>
<evidence type="ECO:0000313" key="7">
    <source>
        <dbReference type="EMBL" id="KAA8784256.1"/>
    </source>
</evidence>
<evidence type="ECO:0000256" key="5">
    <source>
        <dbReference type="ARBA" id="ARBA00048505"/>
    </source>
</evidence>
<dbReference type="Proteomes" id="UP000323664">
    <property type="component" value="Unassembled WGS sequence"/>
</dbReference>
<comment type="catalytic activity">
    <reaction evidence="5">
        <text>3',5'-cyclic UMP + H2O = UMP + H(+)</text>
        <dbReference type="Rhea" id="RHEA:70575"/>
        <dbReference type="ChEBI" id="CHEBI:15377"/>
        <dbReference type="ChEBI" id="CHEBI:15378"/>
        <dbReference type="ChEBI" id="CHEBI:57865"/>
        <dbReference type="ChEBI" id="CHEBI:184387"/>
    </reaction>
    <physiologicalReaction direction="left-to-right" evidence="5">
        <dbReference type="Rhea" id="RHEA:70576"/>
    </physiologicalReaction>
</comment>
<dbReference type="InterPro" id="IPR001279">
    <property type="entry name" value="Metallo-B-lactamas"/>
</dbReference>
<dbReference type="PANTHER" id="PTHR46018">
    <property type="entry name" value="ZINC PHOSPHODIESTERASE ELAC PROTEIN 1"/>
    <property type="match status" value="1"/>
</dbReference>
<dbReference type="SUPFAM" id="SSF56281">
    <property type="entry name" value="Metallo-hydrolase/oxidoreductase"/>
    <property type="match status" value="1"/>
</dbReference>
<keyword evidence="1" id="KW-0540">Nuclease</keyword>
<organism evidence="7 8">
    <name type="scientific">Paenibacillus amylolyticus</name>
    <dbReference type="NCBI Taxonomy" id="1451"/>
    <lineage>
        <taxon>Bacteria</taxon>
        <taxon>Bacillati</taxon>
        <taxon>Bacillota</taxon>
        <taxon>Bacilli</taxon>
        <taxon>Bacillales</taxon>
        <taxon>Paenibacillaceae</taxon>
        <taxon>Paenibacillus</taxon>
    </lineage>
</organism>
<name>A0A5M9WRJ9_PAEAM</name>
<dbReference type="Gene3D" id="3.60.15.10">
    <property type="entry name" value="Ribonuclease Z/Hydroxyacylglutathione hydrolase-like"/>
    <property type="match status" value="1"/>
</dbReference>
<feature type="domain" description="Metallo-beta-lactamase" evidence="6">
    <location>
        <begin position="19"/>
        <end position="217"/>
    </location>
</feature>
<evidence type="ECO:0000256" key="2">
    <source>
        <dbReference type="ARBA" id="ARBA00022833"/>
    </source>
</evidence>
<evidence type="ECO:0000256" key="4">
    <source>
        <dbReference type="ARBA" id="ARBA00034301"/>
    </source>
</evidence>
<dbReference type="GO" id="GO:0046872">
    <property type="term" value="F:metal ion binding"/>
    <property type="evidence" value="ECO:0007669"/>
    <property type="project" value="UniProtKB-KW"/>
</dbReference>
<keyword evidence="2" id="KW-0862">Zinc</keyword>
<comment type="catalytic activity">
    <reaction evidence="3">
        <text>3',5'-cyclic CMP + H2O = CMP + H(+)</text>
        <dbReference type="Rhea" id="RHEA:72675"/>
        <dbReference type="ChEBI" id="CHEBI:15377"/>
        <dbReference type="ChEBI" id="CHEBI:15378"/>
        <dbReference type="ChEBI" id="CHEBI:58003"/>
        <dbReference type="ChEBI" id="CHEBI:60377"/>
    </reaction>
    <physiologicalReaction direction="left-to-right" evidence="3">
        <dbReference type="Rhea" id="RHEA:72676"/>
    </physiologicalReaction>
</comment>
<dbReference type="EMBL" id="RIAS01000004">
    <property type="protein sequence ID" value="KAA8784256.1"/>
    <property type="molecule type" value="Genomic_DNA"/>
</dbReference>
<sequence>MKMKITFLGTGDMFSVEQHHNSMLAEFGDTHLVIDFPESNAKALKEYGFAMTGIHNVFITHLHEDHINGVQMLGYYSQIVGDRKPRLFIHEELVDPLWNILSPGMRYTTDGERTMSDYYDIIPLPDGGSFELGGVTFETFRTQHVPGMVSNGLMAKPYFYYSADSTLNRERVEQVAPDVQLIFHECHMHDLVIKSHTSLKDLEQLPAEVRRKTVLMHYHDEYADAAKRAAFNRTYAEDLRMAGTLESFEIGE</sequence>
<dbReference type="RefSeq" id="WP_123064098.1">
    <property type="nucleotide sequence ID" value="NZ_RIAS01000004.1"/>
</dbReference>
<evidence type="ECO:0000256" key="1">
    <source>
        <dbReference type="ARBA" id="ARBA00022759"/>
    </source>
</evidence>
<dbReference type="Pfam" id="PF23023">
    <property type="entry name" value="Anti-Pycsar_Apyc1"/>
    <property type="match status" value="1"/>
</dbReference>
<dbReference type="SMART" id="SM00849">
    <property type="entry name" value="Lactamase_B"/>
    <property type="match status" value="1"/>
</dbReference>
<proteinExistence type="predicted"/>
<dbReference type="GO" id="GO:0042781">
    <property type="term" value="F:3'-tRNA processing endoribonuclease activity"/>
    <property type="evidence" value="ECO:0007669"/>
    <property type="project" value="TreeGrafter"/>
</dbReference>
<keyword evidence="1" id="KW-0378">Hydrolase</keyword>
<dbReference type="OrthoDB" id="9803916at2"/>
<dbReference type="PANTHER" id="PTHR46018:SF2">
    <property type="entry name" value="ZINC PHOSPHODIESTERASE ELAC PROTEIN 1"/>
    <property type="match status" value="1"/>
</dbReference>
<evidence type="ECO:0000259" key="6">
    <source>
        <dbReference type="SMART" id="SM00849"/>
    </source>
</evidence>
<evidence type="ECO:0000256" key="3">
    <source>
        <dbReference type="ARBA" id="ARBA00034221"/>
    </source>
</evidence>
<evidence type="ECO:0000313" key="8">
    <source>
        <dbReference type="Proteomes" id="UP000323664"/>
    </source>
</evidence>
<reference evidence="7 8" key="1">
    <citation type="journal article" date="2019" name="J. Ind. Microbiol. Biotechnol.">
        <title>Paenibacillus amylolyticus 27C64 has a diverse set of carbohydrate-active enzymes and complete pectin deconstruction system.</title>
        <authorList>
            <person name="Keggi C."/>
            <person name="Doran-Peterson J."/>
        </authorList>
    </citation>
    <scope>NUCLEOTIDE SEQUENCE [LARGE SCALE GENOMIC DNA]</scope>
    <source>
        <strain evidence="7 8">27C64</strain>
    </source>
</reference>
<comment type="caution">
    <text evidence="7">The sequence shown here is derived from an EMBL/GenBank/DDBJ whole genome shotgun (WGS) entry which is preliminary data.</text>
</comment>
<dbReference type="InterPro" id="IPR036866">
    <property type="entry name" value="RibonucZ/Hydroxyglut_hydro"/>
</dbReference>
<accession>A0A5M9WRJ9</accession>